<evidence type="ECO:0000256" key="6">
    <source>
        <dbReference type="SAM" id="SignalP"/>
    </source>
</evidence>
<dbReference type="Pfam" id="PF06629">
    <property type="entry name" value="MipA"/>
    <property type="match status" value="1"/>
</dbReference>
<accession>A0A3E0U5A0</accession>
<evidence type="ECO:0000256" key="3">
    <source>
        <dbReference type="ARBA" id="ARBA00022729"/>
    </source>
</evidence>
<keyword evidence="3 6" id="KW-0732">Signal</keyword>
<dbReference type="GO" id="GO:0009279">
    <property type="term" value="C:cell outer membrane"/>
    <property type="evidence" value="ECO:0007669"/>
    <property type="project" value="UniProtKB-SubCell"/>
</dbReference>
<dbReference type="RefSeq" id="WP_116016782.1">
    <property type="nucleotide sequence ID" value="NZ_QUOT01000001.1"/>
</dbReference>
<evidence type="ECO:0000313" key="8">
    <source>
        <dbReference type="Proteomes" id="UP000256899"/>
    </source>
</evidence>
<reference evidence="8" key="1">
    <citation type="submission" date="2018-08" db="EMBL/GenBank/DDBJ databases">
        <title>Thalassotalea euphylliae genome.</title>
        <authorList>
            <person name="Summers S."/>
            <person name="Rice S.A."/>
            <person name="Freckelton M.L."/>
            <person name="Nedved B.T."/>
            <person name="Hadfield M.G."/>
        </authorList>
    </citation>
    <scope>NUCLEOTIDE SEQUENCE [LARGE SCALE GENOMIC DNA]</scope>
    <source>
        <strain evidence="8">H3</strain>
    </source>
</reference>
<protein>
    <submittedName>
        <fullName evidence="7">MipA/OmpV family protein</fullName>
    </submittedName>
</protein>
<keyword evidence="4" id="KW-0472">Membrane</keyword>
<keyword evidence="8" id="KW-1185">Reference proteome</keyword>
<feature type="signal peptide" evidence="6">
    <location>
        <begin position="1"/>
        <end position="23"/>
    </location>
</feature>
<evidence type="ECO:0000313" key="7">
    <source>
        <dbReference type="EMBL" id="REL31723.1"/>
    </source>
</evidence>
<name>A0A3E0U5A0_9GAMM</name>
<dbReference type="PANTHER" id="PTHR38776">
    <property type="entry name" value="MLTA-INTERACTING PROTEIN-RELATED"/>
    <property type="match status" value="1"/>
</dbReference>
<comment type="subcellular location">
    <subcellularLocation>
        <location evidence="1">Cell outer membrane</location>
    </subcellularLocation>
</comment>
<evidence type="ECO:0000256" key="4">
    <source>
        <dbReference type="ARBA" id="ARBA00023136"/>
    </source>
</evidence>
<gene>
    <name evidence="7" type="ORF">DXX94_13925</name>
</gene>
<comment type="caution">
    <text evidence="7">The sequence shown here is derived from an EMBL/GenBank/DDBJ whole genome shotgun (WGS) entry which is preliminary data.</text>
</comment>
<evidence type="ECO:0000256" key="5">
    <source>
        <dbReference type="ARBA" id="ARBA00023237"/>
    </source>
</evidence>
<dbReference type="Proteomes" id="UP000256899">
    <property type="component" value="Unassembled WGS sequence"/>
</dbReference>
<dbReference type="AlphaFoldDB" id="A0A3E0U5A0"/>
<comment type="similarity">
    <text evidence="2">Belongs to the MipA/OmpV family.</text>
</comment>
<dbReference type="EMBL" id="QUOT01000001">
    <property type="protein sequence ID" value="REL31723.1"/>
    <property type="molecule type" value="Genomic_DNA"/>
</dbReference>
<sequence>MKVTLRDLSLIIVLSLASTTSYANLGEVPDIDTAKGSGIKGMLGLGAMSVPEYIGGSENETEVLPIINLTYQDKFYFRFNRGGCWFWQPQNSHLNAGLEVGFRRGWEREDLVASLSDSLDLSGPQFNETDDAILAGVNVEYSNNGFSTEVSLLTASADENFYGEDPGIELILRASYTMVFSPKFSLSTSSKIEVLSKDTVNYYYGVNGYEGDLALNVSLAAIGAYRVTDNWLVLGSLGVNFLGSEIADSPLVADDSQSIAILGAAYSF</sequence>
<dbReference type="InterPro" id="IPR010583">
    <property type="entry name" value="MipA"/>
</dbReference>
<evidence type="ECO:0000256" key="1">
    <source>
        <dbReference type="ARBA" id="ARBA00004442"/>
    </source>
</evidence>
<dbReference type="PANTHER" id="PTHR38776:SF1">
    <property type="entry name" value="MLTA-INTERACTING PROTEIN-RELATED"/>
    <property type="match status" value="1"/>
</dbReference>
<feature type="chain" id="PRO_5017601556" evidence="6">
    <location>
        <begin position="24"/>
        <end position="268"/>
    </location>
</feature>
<evidence type="ECO:0000256" key="2">
    <source>
        <dbReference type="ARBA" id="ARBA00005722"/>
    </source>
</evidence>
<keyword evidence="5" id="KW-0998">Cell outer membrane</keyword>
<organism evidence="7 8">
    <name type="scientific">Thalassotalea euphylliae</name>
    <dbReference type="NCBI Taxonomy" id="1655234"/>
    <lineage>
        <taxon>Bacteria</taxon>
        <taxon>Pseudomonadati</taxon>
        <taxon>Pseudomonadota</taxon>
        <taxon>Gammaproteobacteria</taxon>
        <taxon>Alteromonadales</taxon>
        <taxon>Colwelliaceae</taxon>
        <taxon>Thalassotalea</taxon>
    </lineage>
</organism>
<proteinExistence type="inferred from homology"/>